<proteinExistence type="evidence at transcript level"/>
<dbReference type="EMBL" id="JH598405">
    <property type="status" value="NOT_ANNOTATED_CDS"/>
    <property type="molecule type" value="Genomic_DNA"/>
</dbReference>
<dbReference type="Proteomes" id="UP000011713">
    <property type="component" value="Unassembled WGS sequence"/>
</dbReference>
<dbReference type="EnsemblProtists" id="HpaT807475">
    <property type="protein sequence ID" value="HpaP807475"/>
    <property type="gene ID" value="HpaG807475"/>
</dbReference>
<dbReference type="AlphaFoldDB" id="M4BM40"/>
<evidence type="ECO:0000313" key="4">
    <source>
        <dbReference type="Proteomes" id="UP000011713"/>
    </source>
</evidence>
<name>M4BM40_HYAAE</name>
<reference evidence="2" key="2">
    <citation type="journal article" date="2014" name="PLoS Pathog.">
        <title>Expression profiling during arabidopsis/downy mildew interaction reveals a highly-expressed effector that attenuates responses to salicylic acid.</title>
        <authorList>
            <person name="Asai S."/>
            <person name="Rallapalli G."/>
            <person name="Piquerez S.J.M."/>
            <person name="Caillaud M.C."/>
            <person name="Furzer O.J."/>
            <person name="Ishaque N."/>
            <person name="Wirthmueller L."/>
            <person name="Fabro G."/>
            <person name="Shirasu K."/>
            <person name="Jones J.D.G."/>
        </authorList>
    </citation>
    <scope>NUCLEOTIDE SEQUENCE</scope>
    <source>
        <strain evidence="2">Emoy2</strain>
    </source>
</reference>
<feature type="signal peptide" evidence="1">
    <location>
        <begin position="1"/>
        <end position="18"/>
    </location>
</feature>
<accession>M4BM40</accession>
<evidence type="ECO:0000313" key="3">
    <source>
        <dbReference type="EnsemblProtists" id="HpaP807475"/>
    </source>
</evidence>
<reference evidence="4" key="1">
    <citation type="journal article" date="2010" name="Science">
        <title>Signatures of adaptation to obligate biotrophy in the Hyaloperonospora arabidopsidis genome.</title>
        <authorList>
            <person name="Baxter L."/>
            <person name="Tripathy S."/>
            <person name="Ishaque N."/>
            <person name="Boot N."/>
            <person name="Cabral A."/>
            <person name="Kemen E."/>
            <person name="Thines M."/>
            <person name="Ah-Fong A."/>
            <person name="Anderson R."/>
            <person name="Badejoko W."/>
            <person name="Bittner-Eddy P."/>
            <person name="Boore J.L."/>
            <person name="Chibucos M.C."/>
            <person name="Coates M."/>
            <person name="Dehal P."/>
            <person name="Delehaunty K."/>
            <person name="Dong S."/>
            <person name="Downton P."/>
            <person name="Dumas B."/>
            <person name="Fabro G."/>
            <person name="Fronick C."/>
            <person name="Fuerstenberg S.I."/>
            <person name="Fulton L."/>
            <person name="Gaulin E."/>
            <person name="Govers F."/>
            <person name="Hughes L."/>
            <person name="Humphray S."/>
            <person name="Jiang R.H."/>
            <person name="Judelson H."/>
            <person name="Kamoun S."/>
            <person name="Kyung K."/>
            <person name="Meijer H."/>
            <person name="Minx P."/>
            <person name="Morris P."/>
            <person name="Nelson J."/>
            <person name="Phuntumart V."/>
            <person name="Qutob D."/>
            <person name="Rehmany A."/>
            <person name="Rougon-Cardoso A."/>
            <person name="Ryden P."/>
            <person name="Torto-Alalibo T."/>
            <person name="Studholme D."/>
            <person name="Wang Y."/>
            <person name="Win J."/>
            <person name="Wood J."/>
            <person name="Clifton S.W."/>
            <person name="Rogers J."/>
            <person name="Van den Ackerveken G."/>
            <person name="Jones J.D."/>
            <person name="McDowell J.M."/>
            <person name="Beynon J."/>
            <person name="Tyler B.M."/>
        </authorList>
    </citation>
    <scope>NUCLEOTIDE SEQUENCE [LARGE SCALE GENOMIC DNA]</scope>
    <source>
        <strain evidence="4">Emoy2</strain>
    </source>
</reference>
<dbReference type="VEuPathDB" id="FungiDB:HpaG807475"/>
<reference evidence="3" key="3">
    <citation type="submission" date="2015-06" db="UniProtKB">
        <authorList>
            <consortium name="EnsemblProtists"/>
        </authorList>
    </citation>
    <scope>IDENTIFICATION</scope>
    <source>
        <strain evidence="3">Emoy2</strain>
    </source>
</reference>
<dbReference type="InParanoid" id="M4BM40"/>
<keyword evidence="4" id="KW-1185">Reference proteome</keyword>
<gene>
    <name evidence="2" type="primary">HaRxLL20</name>
</gene>
<keyword evidence="1" id="KW-0732">Signal</keyword>
<feature type="chain" id="PRO_5009704502" evidence="1">
    <location>
        <begin position="19"/>
        <end position="352"/>
    </location>
</feature>
<evidence type="ECO:0000256" key="1">
    <source>
        <dbReference type="SAM" id="SignalP"/>
    </source>
</evidence>
<organism evidence="3 4">
    <name type="scientific">Hyaloperonospora arabidopsidis (strain Emoy2)</name>
    <name type="common">Downy mildew agent</name>
    <name type="synonym">Peronospora arabidopsidis</name>
    <dbReference type="NCBI Taxonomy" id="559515"/>
    <lineage>
        <taxon>Eukaryota</taxon>
        <taxon>Sar</taxon>
        <taxon>Stramenopiles</taxon>
        <taxon>Oomycota</taxon>
        <taxon>Peronosporomycetes</taxon>
        <taxon>Peronosporales</taxon>
        <taxon>Peronosporaceae</taxon>
        <taxon>Hyaloperonospora</taxon>
    </lineage>
</organism>
<sequence>MQVYIFDIAFITAILACAKSTSVVSEAVADLRPVLTAATDDDALAEKRSGPAKMDSGEERVYGLPVSIMDGIPVPLVNAAFTKMEPVLQRLRTDSVGKQKKTTVAVAPQKAAVADPSNKQVSKQLADYEHNDWVNQAVTLVQKEGRFPGADPSLKLMGLEANKKSPEQIVQGLQLNLDTLVILAPYFEHLSPTLGAKESSLAYHEKARGNAGPGDVMTKLMKENEALEKKDTEALFQLLQKRYGKSELQSFLSQSAVGGQGGKLVKDLLARFWLIDETTISKPQTIPERERTMLRKEDGDQPAKHPKEIEGGYKQEIRSRCRLKLKRQTVYRRVASAREDKEGEGITTTAQL</sequence>
<protein>
    <submittedName>
        <fullName evidence="2">RxLR effector candidate protein</fullName>
    </submittedName>
</protein>
<evidence type="ECO:0000313" key="2">
    <source>
        <dbReference type="EMBL" id="BAP68896.1"/>
    </source>
</evidence>
<dbReference type="HOGENOM" id="CLU_788594_0_0_1"/>
<dbReference type="EMBL" id="AB922321">
    <property type="protein sequence ID" value="BAP68896.1"/>
    <property type="molecule type" value="mRNA"/>
</dbReference>